<dbReference type="RefSeq" id="WP_155350870.1">
    <property type="nucleotide sequence ID" value="NZ_BAAAHM010000056.1"/>
</dbReference>
<dbReference type="EMBL" id="BLAF01000080">
    <property type="protein sequence ID" value="GES26125.1"/>
    <property type="molecule type" value="Genomic_DNA"/>
</dbReference>
<accession>A0A5M3XYB8</accession>
<name>A0A5M3XYB8_9ACTN</name>
<keyword evidence="2" id="KW-1185">Reference proteome</keyword>
<dbReference type="Proteomes" id="UP000377595">
    <property type="component" value="Unassembled WGS sequence"/>
</dbReference>
<protein>
    <recommendedName>
        <fullName evidence="3">Protein kinase domain-containing protein</fullName>
    </recommendedName>
</protein>
<comment type="caution">
    <text evidence="1">The sequence shown here is derived from an EMBL/GenBank/DDBJ whole genome shotgun (WGS) entry which is preliminary data.</text>
</comment>
<gene>
    <name evidence="1" type="ORF">Aple_090240</name>
</gene>
<organism evidence="1 2">
    <name type="scientific">Acrocarpospora pleiomorpha</name>
    <dbReference type="NCBI Taxonomy" id="90975"/>
    <lineage>
        <taxon>Bacteria</taxon>
        <taxon>Bacillati</taxon>
        <taxon>Actinomycetota</taxon>
        <taxon>Actinomycetes</taxon>
        <taxon>Streptosporangiales</taxon>
        <taxon>Streptosporangiaceae</taxon>
        <taxon>Acrocarpospora</taxon>
    </lineage>
</organism>
<sequence>MDKRIRGKSGRLWSVRSLLLRGGHIRPTVHDGRYDPSRRVDLVQDQNTYGALRRFADRRQRAAAISLISAGAPVTPVLVDVIDDPSLAPSIVTSWVAGGSDVLLDRLSEVDDLAYLMERGHKWTPAQALRTLVPLGQALDVMARQGFIPIELSPDHVIFNSGSIQLVGIGRHLYRPDLGDIPDVSGMSLLTTLLLGDDHPASGASSAVWRDAQLRALLRLAGWMVCGLPPTLWGHVASWTDLQHYLTYAGFTEVPRIRPGQLALHLAEAADRAEQQAAERQVKSAPAVVLYDDHQCSKGPETLYDWFSNHIGRAVLAVVTNVEESTVRARIETLGEATVIVTVPWQETYHAALRGSHGHVDLTHHYREGDRIAVAITRVLPSTTGGQRPRVYARLTQGTAPPMRTRRRSSVDLNAESVRLGLLHEHGPGVIAVAAFSTRRMGVGAALLSGAGWVLVDPSELPDVVARLVATNPAARYVIVGEASGKVATALRGVKPEVVLPHSAAPPPQIAGRPALALPYVMDSKLDDFGRRLPDRTGSSFRRRTFPAGWAHEWVSTDAEQITNASRSALAKKLKRHAALFADNTELLVRIGTFLRRPGHQSVDPHRLDVNLQQAATVLSSVPARGKFRRDLTSALLGTSYKDLYRIVTQRLLPVALQLADAYDPGLLLGGRGMDENLFDEPGVRRLALYGRLVTALPGQKHAALAEIVSALEDDLVTALADIPAPSLQYLVARLRSPELLETLRGLITGGDFDLLTRYTPTAWRLLLEELRQPELLGVLGLGWALVVERDQDLTVDGRMLIRLAGETGREPGHIVRALLDTPTESWRGVVDNPGLARNWLARYGDLDVAGVLRVFPDAELIVPRVGYDALRAAAAGGLDRGRLDQLLTFAAKAAISPAEAIEAFLSTGIDADRIDTIIGPAAVAWSAYRIQAGDTIDEVIRRLVTDPQVLRVWAIEGRNLSLKVLTDLLGTRPQDLGVDAREGRELLRYLEREPGVMDLCARVIFPRQRLRLLRLAAANPERRLVHPAVAAALPGILDEPDLDAALSQLLDEGLDYKQIVLARTLSLDRPRRELLRSLGPVALEMDAAELATLLTLARIEGAAFAVEAAQLECERAGTVQLLSRWGTRWLPVLAGRQGATVAVLLARHRPEGGEWISQWLLDAGVDGLAALARHGRGLLHLVAETRPPVADVRVLSELLDLGPSQAPRLYRLVVDYGLPRESWGQVYRWLEEGKPPDEVLLRLWDSAAARLLA</sequence>
<evidence type="ECO:0000313" key="2">
    <source>
        <dbReference type="Proteomes" id="UP000377595"/>
    </source>
</evidence>
<evidence type="ECO:0008006" key="3">
    <source>
        <dbReference type="Google" id="ProtNLM"/>
    </source>
</evidence>
<dbReference type="AlphaFoldDB" id="A0A5M3XYB8"/>
<reference evidence="1 2" key="1">
    <citation type="submission" date="2019-10" db="EMBL/GenBank/DDBJ databases">
        <title>Whole genome shotgun sequence of Acrocarpospora pleiomorpha NBRC 16267.</title>
        <authorList>
            <person name="Ichikawa N."/>
            <person name="Kimura A."/>
            <person name="Kitahashi Y."/>
            <person name="Komaki H."/>
            <person name="Oguchi A."/>
        </authorList>
    </citation>
    <scope>NUCLEOTIDE SEQUENCE [LARGE SCALE GENOMIC DNA]</scope>
    <source>
        <strain evidence="1 2">NBRC 16267</strain>
    </source>
</reference>
<dbReference type="OrthoDB" id="3443270at2"/>
<evidence type="ECO:0000313" key="1">
    <source>
        <dbReference type="EMBL" id="GES26125.1"/>
    </source>
</evidence>
<proteinExistence type="predicted"/>